<feature type="binding site" description="in inhibited form" evidence="11">
    <location>
        <position position="91"/>
    </location>
    <ligand>
        <name>Zn(2+)</name>
        <dbReference type="ChEBI" id="CHEBI:29105"/>
        <label>2</label>
        <note>catalytic</note>
    </ligand>
</feature>
<evidence type="ECO:0000256" key="10">
    <source>
        <dbReference type="PIRSR" id="PIRSR001191-2"/>
    </source>
</evidence>
<feature type="binding site" evidence="10">
    <location>
        <position position="231"/>
    </location>
    <ligand>
        <name>Zn(2+)</name>
        <dbReference type="ChEBI" id="CHEBI:29105"/>
        <label>2</label>
        <note>catalytic</note>
    </ligand>
</feature>
<evidence type="ECO:0000259" key="14">
    <source>
        <dbReference type="SMART" id="SM00235"/>
    </source>
</evidence>
<feature type="compositionally biased region" description="Basic residues" evidence="12">
    <location>
        <begin position="505"/>
        <end position="528"/>
    </location>
</feature>
<feature type="domain" description="Peptidase metallopeptidase" evidence="14">
    <location>
        <begin position="108"/>
        <end position="266"/>
    </location>
</feature>
<dbReference type="InterPro" id="IPR021190">
    <property type="entry name" value="Pept_M10A"/>
</dbReference>
<evidence type="ECO:0000256" key="6">
    <source>
        <dbReference type="ARBA" id="ARBA00022833"/>
    </source>
</evidence>
<keyword evidence="3 10" id="KW-0479">Metal-binding</keyword>
<dbReference type="InterPro" id="IPR036365">
    <property type="entry name" value="PGBD-like_sf"/>
</dbReference>
<dbReference type="InterPro" id="IPR006026">
    <property type="entry name" value="Peptidase_Metallo"/>
</dbReference>
<feature type="binding site" evidence="11">
    <location>
        <position position="202"/>
    </location>
    <ligand>
        <name>Ca(2+)</name>
        <dbReference type="ChEBI" id="CHEBI:29108"/>
        <label>3</label>
    </ligand>
</feature>
<evidence type="ECO:0000256" key="13">
    <source>
        <dbReference type="SAM" id="SignalP"/>
    </source>
</evidence>
<evidence type="ECO:0000256" key="5">
    <source>
        <dbReference type="ARBA" id="ARBA00022801"/>
    </source>
</evidence>
<proteinExistence type="inferred from homology"/>
<feature type="binding site" evidence="11">
    <location>
        <position position="199"/>
    </location>
    <ligand>
        <name>Ca(2+)</name>
        <dbReference type="ChEBI" id="CHEBI:29108"/>
        <label>3</label>
    </ligand>
</feature>
<reference evidence="15" key="1">
    <citation type="submission" date="2021-02" db="EMBL/GenBank/DDBJ databases">
        <authorList>
            <person name="Nowell W R."/>
        </authorList>
    </citation>
    <scope>NUCLEOTIDE SEQUENCE</scope>
</reference>
<keyword evidence="4 13" id="KW-0732">Signal</keyword>
<feature type="binding site" evidence="11">
    <location>
        <position position="179"/>
    </location>
    <ligand>
        <name>Ca(2+)</name>
        <dbReference type="ChEBI" id="CHEBI:29108"/>
        <label>3</label>
    </ligand>
</feature>
<evidence type="ECO:0000256" key="9">
    <source>
        <dbReference type="PIRSR" id="PIRSR001191-1"/>
    </source>
</evidence>
<dbReference type="EMBL" id="CAJNOK010000069">
    <property type="protein sequence ID" value="CAF0726908.1"/>
    <property type="molecule type" value="Genomic_DNA"/>
</dbReference>
<dbReference type="GO" id="GO:0031012">
    <property type="term" value="C:extracellular matrix"/>
    <property type="evidence" value="ECO:0007669"/>
    <property type="project" value="InterPro"/>
</dbReference>
<dbReference type="SMART" id="SM00235">
    <property type="entry name" value="ZnMc"/>
    <property type="match status" value="1"/>
</dbReference>
<feature type="binding site" evidence="11">
    <location>
        <position position="313"/>
    </location>
    <ligand>
        <name>Ca(2+)</name>
        <dbReference type="ChEBI" id="CHEBI:29108"/>
        <label>4</label>
    </ligand>
</feature>
<dbReference type="AlphaFoldDB" id="A0A8S2CRL8"/>
<feature type="binding site" evidence="11">
    <location>
        <position position="172"/>
    </location>
    <ligand>
        <name>Zn(2+)</name>
        <dbReference type="ChEBI" id="CHEBI:29105"/>
        <label>1</label>
    </ligand>
</feature>
<evidence type="ECO:0000256" key="8">
    <source>
        <dbReference type="ARBA" id="ARBA00023145"/>
    </source>
</evidence>
<comment type="cofactor">
    <cofactor evidence="11">
        <name>Zn(2+)</name>
        <dbReference type="ChEBI" id="CHEBI:29105"/>
    </cofactor>
    <text evidence="11">Binds 2 Zn(2+) ions per subunit.</text>
</comment>
<dbReference type="CDD" id="cd04278">
    <property type="entry name" value="ZnMc_MMP"/>
    <property type="match status" value="1"/>
</dbReference>
<evidence type="ECO:0000256" key="12">
    <source>
        <dbReference type="SAM" id="MobiDB-lite"/>
    </source>
</evidence>
<evidence type="ECO:0000256" key="3">
    <source>
        <dbReference type="ARBA" id="ARBA00022723"/>
    </source>
</evidence>
<dbReference type="GO" id="GO:0006508">
    <property type="term" value="P:proteolysis"/>
    <property type="evidence" value="ECO:0007669"/>
    <property type="project" value="UniProtKB-KW"/>
</dbReference>
<feature type="chain" id="PRO_5035646624" description="Peptidase metallopeptidase domain-containing protein" evidence="13">
    <location>
        <begin position="22"/>
        <end position="528"/>
    </location>
</feature>
<dbReference type="EMBL" id="CAJOBA010000069">
    <property type="protein sequence ID" value="CAF3500676.1"/>
    <property type="molecule type" value="Genomic_DNA"/>
</dbReference>
<dbReference type="Gene3D" id="2.110.10.10">
    <property type="entry name" value="Hemopexin-like domain"/>
    <property type="match status" value="1"/>
</dbReference>
<name>A0A8S2CRL8_9BILA</name>
<dbReference type="Gene3D" id="3.40.390.10">
    <property type="entry name" value="Collagenase (Catalytic Domain)"/>
    <property type="match status" value="1"/>
</dbReference>
<keyword evidence="2" id="KW-0645">Protease</keyword>
<dbReference type="InterPro" id="IPR033739">
    <property type="entry name" value="M10A_MMP"/>
</dbReference>
<keyword evidence="6 10" id="KW-0862">Zinc</keyword>
<dbReference type="Pfam" id="PF01471">
    <property type="entry name" value="PG_binding_1"/>
    <property type="match status" value="1"/>
</dbReference>
<dbReference type="SUPFAM" id="SSF55486">
    <property type="entry name" value="Metalloproteases ('zincins'), catalytic domain"/>
    <property type="match status" value="1"/>
</dbReference>
<dbReference type="InterPro" id="IPR021158">
    <property type="entry name" value="Pept_M10A_Zn_BS"/>
</dbReference>
<evidence type="ECO:0000256" key="11">
    <source>
        <dbReference type="PIRSR" id="PIRSR621190-2"/>
    </source>
</evidence>
<dbReference type="InterPro" id="IPR001818">
    <property type="entry name" value="Pept_M10_metallopeptidase"/>
</dbReference>
<organism evidence="15 17">
    <name type="scientific">Didymodactylos carnosus</name>
    <dbReference type="NCBI Taxonomy" id="1234261"/>
    <lineage>
        <taxon>Eukaryota</taxon>
        <taxon>Metazoa</taxon>
        <taxon>Spiralia</taxon>
        <taxon>Gnathifera</taxon>
        <taxon>Rotifera</taxon>
        <taxon>Eurotatoria</taxon>
        <taxon>Bdelloidea</taxon>
        <taxon>Philodinida</taxon>
        <taxon>Philodinidae</taxon>
        <taxon>Didymodactylos</taxon>
    </lineage>
</organism>
<dbReference type="PROSITE" id="PS00546">
    <property type="entry name" value="CYSTEINE_SWITCH"/>
    <property type="match status" value="1"/>
</dbReference>
<dbReference type="InterPro" id="IPR036375">
    <property type="entry name" value="Hemopexin-like_dom_sf"/>
</dbReference>
<feature type="binding site" evidence="10">
    <location>
        <position position="221"/>
    </location>
    <ligand>
        <name>Zn(2+)</name>
        <dbReference type="ChEBI" id="CHEBI:29105"/>
        <label>2</label>
        <note>catalytic</note>
    </ligand>
</feature>
<dbReference type="Proteomes" id="UP000682733">
    <property type="component" value="Unassembled WGS sequence"/>
</dbReference>
<keyword evidence="11" id="KW-0106">Calcium</keyword>
<feature type="binding site" evidence="11">
    <location>
        <position position="202"/>
    </location>
    <ligand>
        <name>Ca(2+)</name>
        <dbReference type="ChEBI" id="CHEBI:29108"/>
        <label>1</label>
    </ligand>
</feature>
<dbReference type="SUPFAM" id="SSF47090">
    <property type="entry name" value="PGBD-like"/>
    <property type="match status" value="1"/>
</dbReference>
<accession>A0A8S2CRL8</accession>
<evidence type="ECO:0000313" key="17">
    <source>
        <dbReference type="Proteomes" id="UP000677228"/>
    </source>
</evidence>
<feature type="active site" evidence="9">
    <location>
        <position position="222"/>
    </location>
</feature>
<feature type="binding site" evidence="10">
    <location>
        <position position="225"/>
    </location>
    <ligand>
        <name>Zn(2+)</name>
        <dbReference type="ChEBI" id="CHEBI:29105"/>
        <label>2</label>
        <note>catalytic</note>
    </ligand>
</feature>
<keyword evidence="7" id="KW-0482">Metalloprotease</keyword>
<feature type="binding site" evidence="11">
    <location>
        <position position="408"/>
    </location>
    <ligand>
        <name>Ca(2+)</name>
        <dbReference type="ChEBI" id="CHEBI:29108"/>
        <label>5</label>
    </ligand>
</feature>
<keyword evidence="8" id="KW-0865">Zymogen</keyword>
<evidence type="ECO:0000256" key="4">
    <source>
        <dbReference type="ARBA" id="ARBA00022729"/>
    </source>
</evidence>
<feature type="binding site" evidence="11">
    <location>
        <position position="187"/>
    </location>
    <ligand>
        <name>Zn(2+)</name>
        <dbReference type="ChEBI" id="CHEBI:29105"/>
        <label>1</label>
    </ligand>
</feature>
<dbReference type="PANTHER" id="PTHR10201:SF323">
    <property type="entry name" value="MATRIX METALLOPROTEINASE-21"/>
    <property type="match status" value="1"/>
</dbReference>
<dbReference type="Pfam" id="PF00413">
    <property type="entry name" value="Peptidase_M10"/>
    <property type="match status" value="1"/>
</dbReference>
<comment type="cofactor">
    <cofactor evidence="11">
        <name>Ca(2+)</name>
        <dbReference type="ChEBI" id="CHEBI:29108"/>
    </cofactor>
    <text evidence="11">Can bind about 5 Ca(2+) ions per subunit.</text>
</comment>
<dbReference type="InterPro" id="IPR002477">
    <property type="entry name" value="Peptidoglycan-bd-like"/>
</dbReference>
<keyword evidence="5" id="KW-0378">Hydrolase</keyword>
<evidence type="ECO:0000256" key="1">
    <source>
        <dbReference type="ARBA" id="ARBA00010370"/>
    </source>
</evidence>
<evidence type="ECO:0000313" key="15">
    <source>
        <dbReference type="EMBL" id="CAF0726908.1"/>
    </source>
</evidence>
<comment type="caution">
    <text evidence="15">The sequence shown here is derived from an EMBL/GenBank/DDBJ whole genome shotgun (WGS) entry which is preliminary data.</text>
</comment>
<comment type="similarity">
    <text evidence="1">Belongs to the peptidase M10A family.</text>
</comment>
<dbReference type="GO" id="GO:0008270">
    <property type="term" value="F:zinc ion binding"/>
    <property type="evidence" value="ECO:0007669"/>
    <property type="project" value="InterPro"/>
</dbReference>
<sequence>MMQFVFVQFLVIILLAKHIYCISKAKSVQTTDDALEYLNKFGYNPCATTASKALCSLDFKSVVKNYQKRWGLKVTGTLDEQTKKMMNRPRCGLPDLTENKPINELKTRASKWSRNKLTWALRNGPTQLSLTKTTKIIEESFGEWLKYIPLDIQKVCSSCEADFVLEFNRDRHDDPYPFDGSGGTLAHAYLPEDGRVHFDSDETWTESFDSLQTNLFLVAVHELGHALGLDHTFNTKSIMYPAYQPMARDKILPSPDQDAIQDLYGKKTDNTVTAKSPTRVSQATISKYPTLRTTSSQTSIHGEMHTRCRLFLDASHLSPDKTFHTFKVGMVWRYLIDSESWETIPSTYRSKYKKLPNKVSGSVYKSVARLIYIFSSSHVYRYTVDRNNQIEFKNEQELPDYLHDAVGAIYYLSQVYIVKTHTIHLFDLDNTYEQSEPRLMTEEFPRFYGTVKSAFTYLNMHHFFTADRLVFIWSESLVTWKTYAKPMETSWFACSTPDTPVTRPDRHRHQHHRQHHRQHHHKHHHWIN</sequence>
<dbReference type="InterPro" id="IPR024079">
    <property type="entry name" value="MetalloPept_cat_dom_sf"/>
</dbReference>
<feature type="binding site" evidence="11">
    <location>
        <position position="174"/>
    </location>
    <ligand>
        <name>Zn(2+)</name>
        <dbReference type="ChEBI" id="CHEBI:29105"/>
        <label>1</label>
    </ligand>
</feature>
<feature type="binding site" evidence="11">
    <location>
        <position position="197"/>
    </location>
    <ligand>
        <name>Zn(2+)</name>
        <dbReference type="ChEBI" id="CHEBI:29105"/>
        <label>1</label>
    </ligand>
</feature>
<evidence type="ECO:0000256" key="7">
    <source>
        <dbReference type="ARBA" id="ARBA00023049"/>
    </source>
</evidence>
<feature type="binding site" evidence="11">
    <location>
        <position position="180"/>
    </location>
    <ligand>
        <name>Ca(2+)</name>
        <dbReference type="ChEBI" id="CHEBI:29108"/>
        <label>3</label>
    </ligand>
</feature>
<dbReference type="PIRSF" id="PIRSF001191">
    <property type="entry name" value="Peptidase_M10A_matrix"/>
    <property type="match status" value="1"/>
</dbReference>
<evidence type="ECO:0000313" key="16">
    <source>
        <dbReference type="EMBL" id="CAF3500676.1"/>
    </source>
</evidence>
<protein>
    <recommendedName>
        <fullName evidence="14">Peptidase metallopeptidase domain-containing protein</fullName>
    </recommendedName>
</protein>
<feature type="binding site" evidence="11">
    <location>
        <position position="239"/>
    </location>
    <ligand>
        <name>Zn(2+)</name>
        <dbReference type="ChEBI" id="CHEBI:29105"/>
        <label>2</label>
        <note>catalytic</note>
    </ligand>
</feature>
<dbReference type="SUPFAM" id="SSF50923">
    <property type="entry name" value="Hemopexin-like domain"/>
    <property type="match status" value="1"/>
</dbReference>
<gene>
    <name evidence="15" type="ORF">OVA965_LOCUS497</name>
    <name evidence="16" type="ORF">TMI583_LOCUS497</name>
</gene>
<feature type="signal peptide" evidence="13">
    <location>
        <begin position="1"/>
        <end position="21"/>
    </location>
</feature>
<evidence type="ECO:0000256" key="2">
    <source>
        <dbReference type="ARBA" id="ARBA00022670"/>
    </source>
</evidence>
<dbReference type="PRINTS" id="PR00138">
    <property type="entry name" value="MATRIXIN"/>
</dbReference>
<dbReference type="PANTHER" id="PTHR10201">
    <property type="entry name" value="MATRIX METALLOPROTEINASE"/>
    <property type="match status" value="1"/>
</dbReference>
<feature type="region of interest" description="Disordered" evidence="12">
    <location>
        <begin position="502"/>
        <end position="528"/>
    </location>
</feature>
<dbReference type="GO" id="GO:0004222">
    <property type="term" value="F:metalloendopeptidase activity"/>
    <property type="evidence" value="ECO:0007669"/>
    <property type="project" value="InterPro"/>
</dbReference>
<dbReference type="Proteomes" id="UP000677228">
    <property type="component" value="Unassembled WGS sequence"/>
</dbReference>
<feature type="binding site" evidence="11">
    <location>
        <position position="162"/>
    </location>
    <ligand>
        <name>Ca(2+)</name>
        <dbReference type="ChEBI" id="CHEBI:29108"/>
        <label>2</label>
    </ligand>
</feature>